<dbReference type="InterPro" id="IPR036157">
    <property type="entry name" value="dUTPase-like_sf"/>
</dbReference>
<dbReference type="GO" id="GO:0046081">
    <property type="term" value="P:dUTP catabolic process"/>
    <property type="evidence" value="ECO:0007669"/>
    <property type="project" value="InterPro"/>
</dbReference>
<dbReference type="UniPathway" id="UPA00610">
    <property type="reaction ID" value="UER00666"/>
</dbReference>
<organism evidence="9 10">
    <name type="scientific">Aquisalinus luteolus</name>
    <dbReference type="NCBI Taxonomy" id="1566827"/>
    <lineage>
        <taxon>Bacteria</taxon>
        <taxon>Pseudomonadati</taxon>
        <taxon>Pseudomonadota</taxon>
        <taxon>Alphaproteobacteria</taxon>
        <taxon>Parvularculales</taxon>
        <taxon>Parvularculaceae</taxon>
        <taxon>Aquisalinus</taxon>
    </lineage>
</organism>
<protein>
    <recommendedName>
        <fullName evidence="7">Deoxyuridine 5'-triphosphate nucleotidohydrolase</fullName>
        <shortName evidence="7">dUTPase</shortName>
        <ecNumber evidence="7">3.6.1.23</ecNumber>
    </recommendedName>
    <alternativeName>
        <fullName evidence="7">dUTP pyrophosphatase</fullName>
    </alternativeName>
</protein>
<dbReference type="NCBIfam" id="NF001862">
    <property type="entry name" value="PRK00601.1"/>
    <property type="match status" value="1"/>
</dbReference>
<comment type="cofactor">
    <cofactor evidence="7">
        <name>Mg(2+)</name>
        <dbReference type="ChEBI" id="CHEBI:18420"/>
    </cofactor>
</comment>
<dbReference type="EC" id="3.6.1.23" evidence="7"/>
<dbReference type="GO" id="GO:0006226">
    <property type="term" value="P:dUMP biosynthetic process"/>
    <property type="evidence" value="ECO:0007669"/>
    <property type="project" value="UniProtKB-UniRule"/>
</dbReference>
<dbReference type="NCBIfam" id="TIGR00576">
    <property type="entry name" value="dut"/>
    <property type="match status" value="1"/>
</dbReference>
<keyword evidence="5 7" id="KW-0546">Nucleotide metabolism</keyword>
<dbReference type="FunFam" id="2.70.40.10:FF:000002">
    <property type="entry name" value="dUTP diphosphatase"/>
    <property type="match status" value="1"/>
</dbReference>
<feature type="binding site" evidence="7">
    <location>
        <position position="90"/>
    </location>
    <ligand>
        <name>substrate</name>
    </ligand>
</feature>
<dbReference type="InterPro" id="IPR008181">
    <property type="entry name" value="dUTPase"/>
</dbReference>
<feature type="binding site" evidence="7">
    <location>
        <begin position="94"/>
        <end position="96"/>
    </location>
    <ligand>
        <name>substrate</name>
    </ligand>
</feature>
<feature type="domain" description="dUTPase-like" evidence="8">
    <location>
        <begin position="25"/>
        <end position="156"/>
    </location>
</feature>
<evidence type="ECO:0000256" key="3">
    <source>
        <dbReference type="ARBA" id="ARBA00022801"/>
    </source>
</evidence>
<name>A0A8J3A4L9_9PROT</name>
<evidence type="ECO:0000256" key="5">
    <source>
        <dbReference type="ARBA" id="ARBA00023080"/>
    </source>
</evidence>
<dbReference type="GO" id="GO:0000287">
    <property type="term" value="F:magnesium ion binding"/>
    <property type="evidence" value="ECO:0007669"/>
    <property type="project" value="UniProtKB-UniRule"/>
</dbReference>
<evidence type="ECO:0000256" key="7">
    <source>
        <dbReference type="HAMAP-Rule" id="MF_00116"/>
    </source>
</evidence>
<proteinExistence type="inferred from homology"/>
<sequence length="158" mass="16821">MTHMPIAKPPVVQLKRLPHAAGLALPKYETALAAGADVRAAIPEGEPLVLKPGERFMVPTGLAMALPPGWEAQMRPRSGLAAKHGISCVNAPGTIDADYRGELKVILINHGAEDFTINRGDRIGQMVIAPVFQAIYEEVDELDETERGEGGFGSTGSQ</sequence>
<dbReference type="SUPFAM" id="SSF51283">
    <property type="entry name" value="dUTPase-like"/>
    <property type="match status" value="1"/>
</dbReference>
<evidence type="ECO:0000259" key="8">
    <source>
        <dbReference type="Pfam" id="PF00692"/>
    </source>
</evidence>
<dbReference type="RefSeq" id="WP_229714575.1">
    <property type="nucleotide sequence ID" value="NZ_BMGZ01000002.1"/>
</dbReference>
<gene>
    <name evidence="7 9" type="primary">dut</name>
    <name evidence="9" type="ORF">GCM10011355_21410</name>
</gene>
<evidence type="ECO:0000313" key="9">
    <source>
        <dbReference type="EMBL" id="GGH98253.1"/>
    </source>
</evidence>
<dbReference type="EMBL" id="BMGZ01000002">
    <property type="protein sequence ID" value="GGH98253.1"/>
    <property type="molecule type" value="Genomic_DNA"/>
</dbReference>
<dbReference type="Gene3D" id="2.70.40.10">
    <property type="match status" value="1"/>
</dbReference>
<reference evidence="9" key="1">
    <citation type="journal article" date="2014" name="Int. J. Syst. Evol. Microbiol.">
        <title>Complete genome sequence of Corynebacterium casei LMG S-19264T (=DSM 44701T), isolated from a smear-ripened cheese.</title>
        <authorList>
            <consortium name="US DOE Joint Genome Institute (JGI-PGF)"/>
            <person name="Walter F."/>
            <person name="Albersmeier A."/>
            <person name="Kalinowski J."/>
            <person name="Ruckert C."/>
        </authorList>
    </citation>
    <scope>NUCLEOTIDE SEQUENCE</scope>
    <source>
        <strain evidence="9">CGMCC 1.14984</strain>
    </source>
</reference>
<dbReference type="HAMAP" id="MF_00116">
    <property type="entry name" value="dUTPase_bact"/>
    <property type="match status" value="1"/>
</dbReference>
<evidence type="ECO:0000313" key="10">
    <source>
        <dbReference type="Proteomes" id="UP000621856"/>
    </source>
</evidence>
<keyword evidence="4 7" id="KW-0460">Magnesium</keyword>
<comment type="caution">
    <text evidence="7">Lacks conserved residue(s) required for the propagation of feature annotation.</text>
</comment>
<dbReference type="InterPro" id="IPR029054">
    <property type="entry name" value="dUTPase-like"/>
</dbReference>
<feature type="binding site" evidence="7">
    <location>
        <begin position="77"/>
        <end position="79"/>
    </location>
    <ligand>
        <name>substrate</name>
    </ligand>
</feature>
<comment type="function">
    <text evidence="7">This enzyme is involved in nucleotide metabolism: it produces dUMP, the immediate precursor of thymidine nucleotides and it decreases the intracellular concentration of dUTP so that uracil cannot be incorporated into DNA.</text>
</comment>
<dbReference type="Pfam" id="PF00692">
    <property type="entry name" value="dUTPase"/>
    <property type="match status" value="1"/>
</dbReference>
<comment type="catalytic activity">
    <reaction evidence="6 7">
        <text>dUTP + H2O = dUMP + diphosphate + H(+)</text>
        <dbReference type="Rhea" id="RHEA:10248"/>
        <dbReference type="ChEBI" id="CHEBI:15377"/>
        <dbReference type="ChEBI" id="CHEBI:15378"/>
        <dbReference type="ChEBI" id="CHEBI:33019"/>
        <dbReference type="ChEBI" id="CHEBI:61555"/>
        <dbReference type="ChEBI" id="CHEBI:246422"/>
        <dbReference type="EC" id="3.6.1.23"/>
    </reaction>
</comment>
<evidence type="ECO:0000256" key="6">
    <source>
        <dbReference type="ARBA" id="ARBA00047686"/>
    </source>
</evidence>
<dbReference type="Proteomes" id="UP000621856">
    <property type="component" value="Unassembled WGS sequence"/>
</dbReference>
<dbReference type="GO" id="GO:0004170">
    <property type="term" value="F:dUTP diphosphatase activity"/>
    <property type="evidence" value="ECO:0007669"/>
    <property type="project" value="UniProtKB-UniRule"/>
</dbReference>
<comment type="similarity">
    <text evidence="1 7">Belongs to the dUTPase family.</text>
</comment>
<keyword evidence="3 7" id="KW-0378">Hydrolase</keyword>
<dbReference type="InterPro" id="IPR033704">
    <property type="entry name" value="dUTPase_trimeric"/>
</dbReference>
<keyword evidence="2 7" id="KW-0479">Metal-binding</keyword>
<accession>A0A8J3A4L9</accession>
<evidence type="ECO:0000256" key="1">
    <source>
        <dbReference type="ARBA" id="ARBA00006581"/>
    </source>
</evidence>
<dbReference type="PANTHER" id="PTHR11241">
    <property type="entry name" value="DEOXYURIDINE 5'-TRIPHOSPHATE NUCLEOTIDOHYDROLASE"/>
    <property type="match status" value="1"/>
</dbReference>
<comment type="caution">
    <text evidence="9">The sequence shown here is derived from an EMBL/GenBank/DDBJ whole genome shotgun (WGS) entry which is preliminary data.</text>
</comment>
<comment type="pathway">
    <text evidence="7">Pyrimidine metabolism; dUMP biosynthesis; dUMP from dCTP (dUTP route): step 2/2.</text>
</comment>
<dbReference type="CDD" id="cd07557">
    <property type="entry name" value="trimeric_dUTPase"/>
    <property type="match status" value="1"/>
</dbReference>
<evidence type="ECO:0000256" key="4">
    <source>
        <dbReference type="ARBA" id="ARBA00022842"/>
    </source>
</evidence>
<dbReference type="AlphaFoldDB" id="A0A8J3A4L9"/>
<reference evidence="9" key="2">
    <citation type="submission" date="2020-09" db="EMBL/GenBank/DDBJ databases">
        <authorList>
            <person name="Sun Q."/>
            <person name="Zhou Y."/>
        </authorList>
    </citation>
    <scope>NUCLEOTIDE SEQUENCE</scope>
    <source>
        <strain evidence="9">CGMCC 1.14984</strain>
    </source>
</reference>
<dbReference type="PANTHER" id="PTHR11241:SF0">
    <property type="entry name" value="DEOXYURIDINE 5'-TRIPHOSPHATE NUCLEOTIDOHYDROLASE"/>
    <property type="match status" value="1"/>
</dbReference>
<evidence type="ECO:0000256" key="2">
    <source>
        <dbReference type="ARBA" id="ARBA00022723"/>
    </source>
</evidence>